<protein>
    <recommendedName>
        <fullName evidence="4">Ornithine cyclodeaminase</fullName>
    </recommendedName>
</protein>
<evidence type="ECO:0000313" key="3">
    <source>
        <dbReference type="Proteomes" id="UP000641137"/>
    </source>
</evidence>
<dbReference type="AlphaFoldDB" id="A0A8J3GH49"/>
<organism evidence="2 3">
    <name type="scientific">Limoniibacter endophyticus</name>
    <dbReference type="NCBI Taxonomy" id="1565040"/>
    <lineage>
        <taxon>Bacteria</taxon>
        <taxon>Pseudomonadati</taxon>
        <taxon>Pseudomonadota</taxon>
        <taxon>Alphaproteobacteria</taxon>
        <taxon>Hyphomicrobiales</taxon>
        <taxon>Bartonellaceae</taxon>
        <taxon>Limoniibacter</taxon>
    </lineage>
</organism>
<dbReference type="Pfam" id="PF02423">
    <property type="entry name" value="OCD_Mu_crystall"/>
    <property type="match status" value="1"/>
</dbReference>
<dbReference type="PANTHER" id="PTHR13812">
    <property type="entry name" value="KETIMINE REDUCTASE MU-CRYSTALLIN"/>
    <property type="match status" value="1"/>
</dbReference>
<reference evidence="2" key="2">
    <citation type="submission" date="2020-09" db="EMBL/GenBank/DDBJ databases">
        <authorList>
            <person name="Sun Q."/>
            <person name="Kim S."/>
        </authorList>
    </citation>
    <scope>NUCLEOTIDE SEQUENCE</scope>
    <source>
        <strain evidence="2">KCTC 42097</strain>
    </source>
</reference>
<keyword evidence="3" id="KW-1185">Reference proteome</keyword>
<dbReference type="PANTHER" id="PTHR13812:SF19">
    <property type="entry name" value="KETIMINE REDUCTASE MU-CRYSTALLIN"/>
    <property type="match status" value="1"/>
</dbReference>
<comment type="caution">
    <text evidence="2">The sequence shown here is derived from an EMBL/GenBank/DDBJ whole genome shotgun (WGS) entry which is preliminary data.</text>
</comment>
<reference evidence="2" key="1">
    <citation type="journal article" date="2014" name="Int. J. Syst. Evol. Microbiol.">
        <title>Complete genome sequence of Corynebacterium casei LMG S-19264T (=DSM 44701T), isolated from a smear-ripened cheese.</title>
        <authorList>
            <consortium name="US DOE Joint Genome Institute (JGI-PGF)"/>
            <person name="Walter F."/>
            <person name="Albersmeier A."/>
            <person name="Kalinowski J."/>
            <person name="Ruckert C."/>
        </authorList>
    </citation>
    <scope>NUCLEOTIDE SEQUENCE</scope>
    <source>
        <strain evidence="2">KCTC 42097</strain>
    </source>
</reference>
<dbReference type="Proteomes" id="UP000641137">
    <property type="component" value="Unassembled WGS sequence"/>
</dbReference>
<dbReference type="SUPFAM" id="SSF51735">
    <property type="entry name" value="NAD(P)-binding Rossmann-fold domains"/>
    <property type="match status" value="1"/>
</dbReference>
<evidence type="ECO:0000313" key="2">
    <source>
        <dbReference type="EMBL" id="GHC72568.1"/>
    </source>
</evidence>
<sequence>MLPDLLHISKSDVLALKITPAQMRASISDVFADLAAGKCRFEPKSQLQLGVGQSFQMMAAASYTWSMAVVKWVSVVPTGPASKLPAISAVLCLNDTETGHPLAFIDGEIITLQRTAAMAAVSAQRLARDNPEVLALVGCGAQARSQLLAFTDVFPSLRKVLCHSRSRSSAQALADMAAEHGLEGVVMESADDLIRDADIIISMVPAAPDLEPFLDASRLKPDALAVMVDLGRSWLPDSLTCFSQFATDSLEQMQHPMDARGHEVKSARINADLISGLTRSEGRQAFCFKGHSAGDLAAAKLVYDLAREKSLGQTLSR</sequence>
<dbReference type="InterPro" id="IPR036291">
    <property type="entry name" value="NAD(P)-bd_dom_sf"/>
</dbReference>
<dbReference type="PIRSF" id="PIRSF001439">
    <property type="entry name" value="CryM"/>
    <property type="match status" value="1"/>
</dbReference>
<comment type="similarity">
    <text evidence="1">Belongs to the ornithine cyclodeaminase/mu-crystallin family.</text>
</comment>
<evidence type="ECO:0000256" key="1">
    <source>
        <dbReference type="ARBA" id="ARBA00008903"/>
    </source>
</evidence>
<dbReference type="Gene3D" id="3.40.50.720">
    <property type="entry name" value="NAD(P)-binding Rossmann-like Domain"/>
    <property type="match status" value="1"/>
</dbReference>
<dbReference type="InterPro" id="IPR003462">
    <property type="entry name" value="ODC_Mu_crystall"/>
</dbReference>
<gene>
    <name evidence="2" type="ORF">GCM10010136_20370</name>
</gene>
<proteinExistence type="inferred from homology"/>
<dbReference type="EMBL" id="BMZO01000006">
    <property type="protein sequence ID" value="GHC72568.1"/>
    <property type="molecule type" value="Genomic_DNA"/>
</dbReference>
<dbReference type="InterPro" id="IPR023401">
    <property type="entry name" value="ODC_N"/>
</dbReference>
<accession>A0A8J3GH49</accession>
<evidence type="ECO:0008006" key="4">
    <source>
        <dbReference type="Google" id="ProtNLM"/>
    </source>
</evidence>
<dbReference type="Gene3D" id="3.30.1780.10">
    <property type="entry name" value="ornithine cyclodeaminase, domain 1"/>
    <property type="match status" value="1"/>
</dbReference>
<dbReference type="GO" id="GO:0005737">
    <property type="term" value="C:cytoplasm"/>
    <property type="evidence" value="ECO:0007669"/>
    <property type="project" value="TreeGrafter"/>
</dbReference>
<name>A0A8J3GH49_9HYPH</name>